<comment type="similarity">
    <text evidence="1">Belongs to the MYG1 family.</text>
</comment>
<dbReference type="STRING" id="7719.ENSCINP00000014124"/>
<sequence length="376" mass="42813">IGRLVVRGLISLLLRGFLARSMTSESEPPQKKMCLNGEKVKIGTHNGTFHCDEVLACYLLKLLPKYKDAEIVRTRDTEILNNCDIVVDVGGVYDHDKNRYDHHQRSFSGTMNSIRPDKPWKTKLSSAGLVYCHYGEEILKLLLGEEGSDEKIVSVIYDKVYEKFVHEIDAIDNGVDQFDGEARYHISTNISSRVGHLNPSWNEKRKNENKSFEVAMAMVGKEFEDRIHGYVTSWLPARDIVVKAIKQRHQISDQGQILLLDQYCPWKEHLFTLEDEEFVPNGEIKYVLYEDNAQKWRIQCVPAGRNTFENRLSILAEWRGLRDEELSKLSGIPGCVFVHASGFIGGNATRDGVLQMAMKCLEGNMENTPLPPITIK</sequence>
<dbReference type="GO" id="GO:0005737">
    <property type="term" value="C:cytoplasm"/>
    <property type="evidence" value="ECO:0000318"/>
    <property type="project" value="GO_Central"/>
</dbReference>
<feature type="chain" id="PRO_5003346738" evidence="2">
    <location>
        <begin position="20"/>
        <end position="376"/>
    </location>
</feature>
<dbReference type="InterPro" id="IPR003226">
    <property type="entry name" value="MYG1_exonuclease"/>
</dbReference>
<dbReference type="Ensembl" id="ENSCINT00000014124.3">
    <property type="protein sequence ID" value="ENSCINP00000014124.3"/>
    <property type="gene ID" value="ENSCING00000006869.3"/>
</dbReference>
<feature type="signal peptide" evidence="2">
    <location>
        <begin position="1"/>
        <end position="19"/>
    </location>
</feature>
<evidence type="ECO:0000313" key="4">
    <source>
        <dbReference type="Proteomes" id="UP000008144"/>
    </source>
</evidence>
<dbReference type="EMBL" id="EAAA01002750">
    <property type="status" value="NOT_ANNOTATED_CDS"/>
    <property type="molecule type" value="Genomic_DNA"/>
</dbReference>
<dbReference type="InParanoid" id="F6ZCS4"/>
<accession>F6ZCS4</accession>
<name>F6ZCS4_CIOIN</name>
<dbReference type="EMBL" id="EAAA01002751">
    <property type="status" value="NOT_ANNOTATED_CDS"/>
    <property type="molecule type" value="Genomic_DNA"/>
</dbReference>
<reference evidence="3" key="4">
    <citation type="submission" date="2025-09" db="UniProtKB">
        <authorList>
            <consortium name="Ensembl"/>
        </authorList>
    </citation>
    <scope>IDENTIFICATION</scope>
</reference>
<dbReference type="OMA" id="FHCDEVV"/>
<evidence type="ECO:0000256" key="2">
    <source>
        <dbReference type="SAM" id="SignalP"/>
    </source>
</evidence>
<dbReference type="GeneTree" id="ENSGT00390000010265"/>
<dbReference type="GO" id="GO:0005634">
    <property type="term" value="C:nucleus"/>
    <property type="evidence" value="ECO:0000318"/>
    <property type="project" value="GO_Central"/>
</dbReference>
<reference evidence="3" key="3">
    <citation type="submission" date="2025-08" db="UniProtKB">
        <authorList>
            <consortium name="Ensembl"/>
        </authorList>
    </citation>
    <scope>IDENTIFICATION</scope>
</reference>
<organism evidence="3 4">
    <name type="scientific">Ciona intestinalis</name>
    <name type="common">Transparent sea squirt</name>
    <name type="synonym">Ascidia intestinalis</name>
    <dbReference type="NCBI Taxonomy" id="7719"/>
    <lineage>
        <taxon>Eukaryota</taxon>
        <taxon>Metazoa</taxon>
        <taxon>Chordata</taxon>
        <taxon>Tunicata</taxon>
        <taxon>Ascidiacea</taxon>
        <taxon>Phlebobranchia</taxon>
        <taxon>Cionidae</taxon>
        <taxon>Ciona</taxon>
    </lineage>
</organism>
<evidence type="ECO:0000256" key="1">
    <source>
        <dbReference type="ARBA" id="ARBA00010105"/>
    </source>
</evidence>
<dbReference type="PANTHER" id="PTHR11215">
    <property type="entry name" value="METAL DEPENDENT HYDROLASE - RELATED"/>
    <property type="match status" value="1"/>
</dbReference>
<dbReference type="Proteomes" id="UP000008144">
    <property type="component" value="Chromosome 8"/>
</dbReference>
<proteinExistence type="inferred from homology"/>
<reference evidence="3" key="2">
    <citation type="journal article" date="2008" name="Genome Biol.">
        <title>Improved genome assembly and evidence-based global gene model set for the chordate Ciona intestinalis: new insight into intron and operon populations.</title>
        <authorList>
            <person name="Satou Y."/>
            <person name="Mineta K."/>
            <person name="Ogasawara M."/>
            <person name="Sasakura Y."/>
            <person name="Shoguchi E."/>
            <person name="Ueno K."/>
            <person name="Yamada L."/>
            <person name="Matsumoto J."/>
            <person name="Wasserscheid J."/>
            <person name="Dewar K."/>
            <person name="Wiley G.B."/>
            <person name="Macmil S.L."/>
            <person name="Roe B.A."/>
            <person name="Zeller R.W."/>
            <person name="Hastings K.E."/>
            <person name="Lemaire P."/>
            <person name="Lindquist E."/>
            <person name="Endo T."/>
            <person name="Hotta K."/>
            <person name="Inaba K."/>
        </authorList>
    </citation>
    <scope>NUCLEOTIDE SEQUENCE [LARGE SCALE GENOMIC DNA]</scope>
    <source>
        <strain evidence="3">wild type</strain>
    </source>
</reference>
<protein>
    <submittedName>
        <fullName evidence="3">Uncharacterized protein</fullName>
    </submittedName>
</protein>
<dbReference type="HOGENOM" id="CLU_051576_0_0_1"/>
<reference evidence="4" key="1">
    <citation type="journal article" date="2002" name="Science">
        <title>The draft genome of Ciona intestinalis: insights into chordate and vertebrate origins.</title>
        <authorList>
            <person name="Dehal P."/>
            <person name="Satou Y."/>
            <person name="Campbell R.K."/>
            <person name="Chapman J."/>
            <person name="Degnan B."/>
            <person name="De Tomaso A."/>
            <person name="Davidson B."/>
            <person name="Di Gregorio A."/>
            <person name="Gelpke M."/>
            <person name="Goodstein D.M."/>
            <person name="Harafuji N."/>
            <person name="Hastings K.E."/>
            <person name="Ho I."/>
            <person name="Hotta K."/>
            <person name="Huang W."/>
            <person name="Kawashima T."/>
            <person name="Lemaire P."/>
            <person name="Martinez D."/>
            <person name="Meinertzhagen I.A."/>
            <person name="Necula S."/>
            <person name="Nonaka M."/>
            <person name="Putnam N."/>
            <person name="Rash S."/>
            <person name="Saiga H."/>
            <person name="Satake M."/>
            <person name="Terry A."/>
            <person name="Yamada L."/>
            <person name="Wang H.G."/>
            <person name="Awazu S."/>
            <person name="Azumi K."/>
            <person name="Boore J."/>
            <person name="Branno M."/>
            <person name="Chin-Bow S."/>
            <person name="DeSantis R."/>
            <person name="Doyle S."/>
            <person name="Francino P."/>
            <person name="Keys D.N."/>
            <person name="Haga S."/>
            <person name="Hayashi H."/>
            <person name="Hino K."/>
            <person name="Imai K.S."/>
            <person name="Inaba K."/>
            <person name="Kano S."/>
            <person name="Kobayashi K."/>
            <person name="Kobayashi M."/>
            <person name="Lee B.I."/>
            <person name="Makabe K.W."/>
            <person name="Manohar C."/>
            <person name="Matassi G."/>
            <person name="Medina M."/>
            <person name="Mochizuki Y."/>
            <person name="Mount S."/>
            <person name="Morishita T."/>
            <person name="Miura S."/>
            <person name="Nakayama A."/>
            <person name="Nishizaka S."/>
            <person name="Nomoto H."/>
            <person name="Ohta F."/>
            <person name="Oishi K."/>
            <person name="Rigoutsos I."/>
            <person name="Sano M."/>
            <person name="Sasaki A."/>
            <person name="Sasakura Y."/>
            <person name="Shoguchi E."/>
            <person name="Shin-i T."/>
            <person name="Spagnuolo A."/>
            <person name="Stainier D."/>
            <person name="Suzuki M.M."/>
            <person name="Tassy O."/>
            <person name="Takatori N."/>
            <person name="Tokuoka M."/>
            <person name="Yagi K."/>
            <person name="Yoshizaki F."/>
            <person name="Wada S."/>
            <person name="Zhang C."/>
            <person name="Hyatt P.D."/>
            <person name="Larimer F."/>
            <person name="Detter C."/>
            <person name="Doggett N."/>
            <person name="Glavina T."/>
            <person name="Hawkins T."/>
            <person name="Richardson P."/>
            <person name="Lucas S."/>
            <person name="Kohara Y."/>
            <person name="Levine M."/>
            <person name="Satoh N."/>
            <person name="Rokhsar D.S."/>
        </authorList>
    </citation>
    <scope>NUCLEOTIDE SEQUENCE [LARGE SCALE GENOMIC DNA]</scope>
</reference>
<keyword evidence="2" id="KW-0732">Signal</keyword>
<dbReference type="AlphaFoldDB" id="F6ZCS4"/>
<dbReference type="Pfam" id="PF03690">
    <property type="entry name" value="MYG1_exonuc"/>
    <property type="match status" value="1"/>
</dbReference>
<dbReference type="FunCoup" id="F6ZCS4">
    <property type="interactions" value="665"/>
</dbReference>
<dbReference type="PANTHER" id="PTHR11215:SF1">
    <property type="entry name" value="MYG1 EXONUCLEASE"/>
    <property type="match status" value="1"/>
</dbReference>
<keyword evidence="4" id="KW-1185">Reference proteome</keyword>
<evidence type="ECO:0000313" key="3">
    <source>
        <dbReference type="Ensembl" id="ENSCINP00000014124.3"/>
    </source>
</evidence>